<reference evidence="5" key="1">
    <citation type="submission" date="2016-08" db="EMBL/GenBank/DDBJ databases">
        <authorList>
            <person name="Varghese N."/>
            <person name="Submissions Spin"/>
        </authorList>
    </citation>
    <scope>NUCLEOTIDE SEQUENCE [LARGE SCALE GENOMIC DNA]</scope>
    <source>
        <strain evidence="5">HAMBI 2975</strain>
    </source>
</reference>
<dbReference type="SFLD" id="SFLDG00358">
    <property type="entry name" value="Main_(cytGST)"/>
    <property type="match status" value="1"/>
</dbReference>
<evidence type="ECO:0000259" key="3">
    <source>
        <dbReference type="PROSITE" id="PS50405"/>
    </source>
</evidence>
<evidence type="ECO:0000313" key="4">
    <source>
        <dbReference type="EMBL" id="SCB47529.1"/>
    </source>
</evidence>
<dbReference type="STRING" id="410764.GA0061103_0181"/>
<dbReference type="GO" id="GO:0016034">
    <property type="term" value="F:maleylacetoacetate isomerase activity"/>
    <property type="evidence" value="ECO:0007669"/>
    <property type="project" value="TreeGrafter"/>
</dbReference>
<dbReference type="Pfam" id="PF13410">
    <property type="entry name" value="GST_C_2"/>
    <property type="match status" value="1"/>
</dbReference>
<dbReference type="NCBIfam" id="TIGR01262">
    <property type="entry name" value="maiA"/>
    <property type="match status" value="1"/>
</dbReference>
<dbReference type="CDD" id="cd03191">
    <property type="entry name" value="GST_C_Zeta"/>
    <property type="match status" value="1"/>
</dbReference>
<protein>
    <submittedName>
        <fullName evidence="4">Maleylacetoacetate isomerase</fullName>
    </submittedName>
</protein>
<dbReference type="Proteomes" id="UP000199101">
    <property type="component" value="Unassembled WGS sequence"/>
</dbReference>
<dbReference type="Gene3D" id="1.20.1050.10">
    <property type="match status" value="1"/>
</dbReference>
<dbReference type="InterPro" id="IPR040079">
    <property type="entry name" value="Glutathione_S-Trfase"/>
</dbReference>
<dbReference type="SFLD" id="SFLDS00019">
    <property type="entry name" value="Glutathione_Transferase_(cytos"/>
    <property type="match status" value="1"/>
</dbReference>
<accession>A0A1C3X5M3</accession>
<dbReference type="GO" id="GO:0004364">
    <property type="term" value="F:glutathione transferase activity"/>
    <property type="evidence" value="ECO:0007669"/>
    <property type="project" value="TreeGrafter"/>
</dbReference>
<dbReference type="GO" id="GO:0006749">
    <property type="term" value="P:glutathione metabolic process"/>
    <property type="evidence" value="ECO:0007669"/>
    <property type="project" value="TreeGrafter"/>
</dbReference>
<evidence type="ECO:0000259" key="2">
    <source>
        <dbReference type="PROSITE" id="PS50404"/>
    </source>
</evidence>
<gene>
    <name evidence="4" type="ORF">GA0061103_0181</name>
</gene>
<dbReference type="Gene3D" id="3.40.30.10">
    <property type="entry name" value="Glutaredoxin"/>
    <property type="match status" value="1"/>
</dbReference>
<dbReference type="InterPro" id="IPR004045">
    <property type="entry name" value="Glutathione_S-Trfase_N"/>
</dbReference>
<keyword evidence="4" id="KW-0413">Isomerase</keyword>
<dbReference type="InterPro" id="IPR005955">
    <property type="entry name" value="GST_Zeta"/>
</dbReference>
<dbReference type="InterPro" id="IPR034330">
    <property type="entry name" value="GST_Zeta_C"/>
</dbReference>
<dbReference type="Pfam" id="PF02798">
    <property type="entry name" value="GST_N"/>
    <property type="match status" value="1"/>
</dbReference>
<dbReference type="PANTHER" id="PTHR42673:SF4">
    <property type="entry name" value="MALEYLACETOACETATE ISOMERASE"/>
    <property type="match status" value="1"/>
</dbReference>
<dbReference type="PROSITE" id="PS50405">
    <property type="entry name" value="GST_CTER"/>
    <property type="match status" value="1"/>
</dbReference>
<feature type="domain" description="GST C-terminal" evidence="3">
    <location>
        <begin position="86"/>
        <end position="209"/>
    </location>
</feature>
<dbReference type="InterPro" id="IPR036249">
    <property type="entry name" value="Thioredoxin-like_sf"/>
</dbReference>
<dbReference type="InterPro" id="IPR034333">
    <property type="entry name" value="GST_Zeta_N"/>
</dbReference>
<dbReference type="InterPro" id="IPR010987">
    <property type="entry name" value="Glutathione-S-Trfase_C-like"/>
</dbReference>
<dbReference type="SUPFAM" id="SSF52833">
    <property type="entry name" value="Thioredoxin-like"/>
    <property type="match status" value="1"/>
</dbReference>
<evidence type="ECO:0000256" key="1">
    <source>
        <dbReference type="ARBA" id="ARBA00010007"/>
    </source>
</evidence>
<comment type="similarity">
    <text evidence="1">Belongs to the GST superfamily. Zeta family.</text>
</comment>
<dbReference type="GO" id="GO:0006559">
    <property type="term" value="P:L-phenylalanine catabolic process"/>
    <property type="evidence" value="ECO:0007669"/>
    <property type="project" value="TreeGrafter"/>
</dbReference>
<dbReference type="GO" id="GO:0005737">
    <property type="term" value="C:cytoplasm"/>
    <property type="evidence" value="ECO:0007669"/>
    <property type="project" value="InterPro"/>
</dbReference>
<feature type="domain" description="GST N-terminal" evidence="2">
    <location>
        <begin position="1"/>
        <end position="82"/>
    </location>
</feature>
<proteinExistence type="inferred from homology"/>
<name>A0A1C3X5M3_9HYPH</name>
<dbReference type="CDD" id="cd03042">
    <property type="entry name" value="GST_N_Zeta"/>
    <property type="match status" value="1"/>
</dbReference>
<dbReference type="AlphaFoldDB" id="A0A1C3X5M3"/>
<organism evidence="4 5">
    <name type="scientific">Rhizobium multihospitium</name>
    <dbReference type="NCBI Taxonomy" id="410764"/>
    <lineage>
        <taxon>Bacteria</taxon>
        <taxon>Pseudomonadati</taxon>
        <taxon>Pseudomonadota</taxon>
        <taxon>Alphaproteobacteria</taxon>
        <taxon>Hyphomicrobiales</taxon>
        <taxon>Rhizobiaceae</taxon>
        <taxon>Rhizobium/Agrobacterium group</taxon>
        <taxon>Rhizobium</taxon>
    </lineage>
</organism>
<dbReference type="RefSeq" id="WP_092718369.1">
    <property type="nucleotide sequence ID" value="NZ_FMAG01000010.1"/>
</dbReference>
<sequence>MSALLYDYWRSSSSYRVRIGLKLAGIPFETKSVNLLEGEQRSEDYLALNPQGFVPALQLDGKTFTQSVAILEYLHDSGAARLLPGDAGARARVRALAYAISMDIHPICNVSVAKHAVEASTGQITTQAWMKHFIEKGLTAFEAMLDDRATGRFCHGDDLSIADICLVPQVYNASRWGVDIAVWPRLARISGELEQLPEVAAAHPDHFRS</sequence>
<dbReference type="InterPro" id="IPR036282">
    <property type="entry name" value="Glutathione-S-Trfase_C_sf"/>
</dbReference>
<dbReference type="PROSITE" id="PS50404">
    <property type="entry name" value="GST_NTER"/>
    <property type="match status" value="1"/>
</dbReference>
<keyword evidence="5" id="KW-1185">Reference proteome</keyword>
<dbReference type="SUPFAM" id="SSF47616">
    <property type="entry name" value="GST C-terminal domain-like"/>
    <property type="match status" value="1"/>
</dbReference>
<dbReference type="PANTHER" id="PTHR42673">
    <property type="entry name" value="MALEYLACETOACETATE ISOMERASE"/>
    <property type="match status" value="1"/>
</dbReference>
<dbReference type="EMBL" id="FMAG01000010">
    <property type="protein sequence ID" value="SCB47529.1"/>
    <property type="molecule type" value="Genomic_DNA"/>
</dbReference>
<evidence type="ECO:0000313" key="5">
    <source>
        <dbReference type="Proteomes" id="UP000199101"/>
    </source>
</evidence>
<dbReference type="OrthoDB" id="509852at2"/>